<sequence length="198" mass="20405">MAAGTQTADSSHADATYVAHLTALNTATAGSATTGEARFEIEGDKLVIRVHVTGAPPGITHWQHFHGFENGHAASCATQTADANGDGIVDVAETAAASGTTMVPFDTAPAAMDVAHGSYPQADANGSYSYREVVPLKQLAAAFGKAFKGQQLDLDHRVVYIHGVPASTRLPATVASLGPIPASTTLPIACGRIERVSR</sequence>
<dbReference type="EMBL" id="LVJS01000120">
    <property type="protein sequence ID" value="KZC22310.1"/>
    <property type="molecule type" value="Genomic_DNA"/>
</dbReference>
<evidence type="ECO:0000313" key="1">
    <source>
        <dbReference type="EMBL" id="KZC22310.1"/>
    </source>
</evidence>
<gene>
    <name evidence="1" type="ORF">RHOFW104T7_01410</name>
</gene>
<dbReference type="AlphaFoldDB" id="A0A154QE74"/>
<keyword evidence="2" id="KW-1185">Reference proteome</keyword>
<proteinExistence type="predicted"/>
<comment type="caution">
    <text evidence="1">The sequence shown here is derived from an EMBL/GenBank/DDBJ whole genome shotgun (WGS) entry which is preliminary data.</text>
</comment>
<accession>A0A154QE74</accession>
<evidence type="ECO:0000313" key="2">
    <source>
        <dbReference type="Proteomes" id="UP000076131"/>
    </source>
</evidence>
<dbReference type="eggNOG" id="ENOG503354X">
    <property type="taxonomic scope" value="Bacteria"/>
</dbReference>
<evidence type="ECO:0008006" key="3">
    <source>
        <dbReference type="Google" id="ProtNLM"/>
    </source>
</evidence>
<protein>
    <recommendedName>
        <fullName evidence="3">CHRD domain-containing protein</fullName>
    </recommendedName>
</protein>
<dbReference type="STRING" id="416169.RHOFW104T7_01410"/>
<name>A0A154QE74_9GAMM</name>
<reference evidence="1 2" key="1">
    <citation type="journal article" date="2016" name="MBio">
        <title>Lateral Gene Transfer in a Heavy Metal-Contaminated-Groundwater Microbial Community.</title>
        <authorList>
            <person name="Hemme C.L."/>
            <person name="Green S.J."/>
            <person name="Rishishwar L."/>
            <person name="Prakash O."/>
            <person name="Pettenato A."/>
            <person name="Chakraborty R."/>
            <person name="Deutschbauer A.M."/>
            <person name="Van Nostrand J.D."/>
            <person name="Wu L."/>
            <person name="He Z."/>
            <person name="Jordan I.K."/>
            <person name="Hazen T.C."/>
            <person name="Arkin A.P."/>
            <person name="Kostka J.E."/>
            <person name="Zhou J."/>
        </authorList>
    </citation>
    <scope>NUCLEOTIDE SEQUENCE [LARGE SCALE GENOMIC DNA]</scope>
    <source>
        <strain evidence="1 2">FW104-T7</strain>
    </source>
</reference>
<dbReference type="Proteomes" id="UP000076131">
    <property type="component" value="Unassembled WGS sequence"/>
</dbReference>
<organism evidence="1 2">
    <name type="scientific">Rhodanobacter thiooxydans</name>
    <dbReference type="NCBI Taxonomy" id="416169"/>
    <lineage>
        <taxon>Bacteria</taxon>
        <taxon>Pseudomonadati</taxon>
        <taxon>Pseudomonadota</taxon>
        <taxon>Gammaproteobacteria</taxon>
        <taxon>Lysobacterales</taxon>
        <taxon>Rhodanobacteraceae</taxon>
        <taxon>Rhodanobacter</taxon>
    </lineage>
</organism>